<comment type="caution">
    <text evidence="1">The sequence shown here is derived from an EMBL/GenBank/DDBJ whole genome shotgun (WGS) entry which is preliminary data.</text>
</comment>
<feature type="non-terminal residue" evidence="1">
    <location>
        <position position="57"/>
    </location>
</feature>
<keyword evidence="2" id="KW-1185">Reference proteome</keyword>
<evidence type="ECO:0000313" key="1">
    <source>
        <dbReference type="EMBL" id="KAF0684484.1"/>
    </source>
</evidence>
<protein>
    <submittedName>
        <fullName evidence="1">Uncharacterized protein</fullName>
    </submittedName>
</protein>
<feature type="non-terminal residue" evidence="1">
    <location>
        <position position="1"/>
    </location>
</feature>
<evidence type="ECO:0000313" key="2">
    <source>
        <dbReference type="Proteomes" id="UP000478052"/>
    </source>
</evidence>
<sequence length="57" mass="6389">VICSLHFAPYHYNNNSTDKCKLKPDTIPLSNNASRKRLFDGKKSLSISEDLGVEPLI</sequence>
<dbReference type="Proteomes" id="UP000478052">
    <property type="component" value="Unassembled WGS sequence"/>
</dbReference>
<accession>A0A6G0VKA1</accession>
<reference evidence="1 2" key="1">
    <citation type="submission" date="2019-08" db="EMBL/GenBank/DDBJ databases">
        <title>Whole genome of Aphis craccivora.</title>
        <authorList>
            <person name="Voronova N.V."/>
            <person name="Shulinski R.S."/>
            <person name="Bandarenka Y.V."/>
            <person name="Zhorov D.G."/>
            <person name="Warner D."/>
        </authorList>
    </citation>
    <scope>NUCLEOTIDE SEQUENCE [LARGE SCALE GENOMIC DNA]</scope>
    <source>
        <strain evidence="1">180601</strain>
        <tissue evidence="1">Whole Body</tissue>
    </source>
</reference>
<dbReference type="AlphaFoldDB" id="A0A6G0VKA1"/>
<gene>
    <name evidence="1" type="ORF">FWK35_00037746</name>
</gene>
<dbReference type="EMBL" id="VUJU01017232">
    <property type="protein sequence ID" value="KAF0684484.1"/>
    <property type="molecule type" value="Genomic_DNA"/>
</dbReference>
<name>A0A6G0VKA1_APHCR</name>
<organism evidence="1 2">
    <name type="scientific">Aphis craccivora</name>
    <name type="common">Cowpea aphid</name>
    <dbReference type="NCBI Taxonomy" id="307492"/>
    <lineage>
        <taxon>Eukaryota</taxon>
        <taxon>Metazoa</taxon>
        <taxon>Ecdysozoa</taxon>
        <taxon>Arthropoda</taxon>
        <taxon>Hexapoda</taxon>
        <taxon>Insecta</taxon>
        <taxon>Pterygota</taxon>
        <taxon>Neoptera</taxon>
        <taxon>Paraneoptera</taxon>
        <taxon>Hemiptera</taxon>
        <taxon>Sternorrhyncha</taxon>
        <taxon>Aphidomorpha</taxon>
        <taxon>Aphidoidea</taxon>
        <taxon>Aphididae</taxon>
        <taxon>Aphidini</taxon>
        <taxon>Aphis</taxon>
        <taxon>Aphis</taxon>
    </lineage>
</organism>
<proteinExistence type="predicted"/>